<evidence type="ECO:0008006" key="5">
    <source>
        <dbReference type="Google" id="ProtNLM"/>
    </source>
</evidence>
<dbReference type="Pfam" id="PF01312">
    <property type="entry name" value="Bac_export_2"/>
    <property type="match status" value="1"/>
</dbReference>
<dbReference type="SUPFAM" id="SSF160544">
    <property type="entry name" value="EscU C-terminal domain-like"/>
    <property type="match status" value="1"/>
</dbReference>
<comment type="caution">
    <text evidence="3">The sequence shown here is derived from an EMBL/GenBank/DDBJ whole genome shotgun (WGS) entry which is preliminary data.</text>
</comment>
<dbReference type="PANTHER" id="PTHR30531:SF12">
    <property type="entry name" value="FLAGELLAR BIOSYNTHETIC PROTEIN FLHB"/>
    <property type="match status" value="1"/>
</dbReference>
<evidence type="ECO:0000256" key="1">
    <source>
        <dbReference type="ARBA" id="ARBA00010690"/>
    </source>
</evidence>
<evidence type="ECO:0000313" key="3">
    <source>
        <dbReference type="EMBL" id="TDG07952.1"/>
    </source>
</evidence>
<dbReference type="Proteomes" id="UP000295606">
    <property type="component" value="Unassembled WGS sequence"/>
</dbReference>
<proteinExistence type="inferred from homology"/>
<dbReference type="GO" id="GO:0009306">
    <property type="term" value="P:protein secretion"/>
    <property type="evidence" value="ECO:0007669"/>
    <property type="project" value="InterPro"/>
</dbReference>
<dbReference type="EMBL" id="SMOD01000009">
    <property type="protein sequence ID" value="TDG07952.1"/>
    <property type="molecule type" value="Genomic_DNA"/>
</dbReference>
<accession>A0A4R5LGE4</accession>
<feature type="region of interest" description="Disordered" evidence="2">
    <location>
        <begin position="92"/>
        <end position="116"/>
    </location>
</feature>
<comment type="similarity">
    <text evidence="1">Belongs to the type III secretion exporter family.</text>
</comment>
<dbReference type="InterPro" id="IPR006135">
    <property type="entry name" value="T3SS_substrate_exporter"/>
</dbReference>
<sequence>MSRTHRKSAAALAYDAPEGDGAPRVVAKGYGLVAEMIVQRAKEAGLYVHEAPEMVSLLMRVDLDAKIPPQLYQAVAELLAWLHRLEAENDAKAKAAAQAQAATPAGAAAGGAPRDISDVRRIAGTRPALPFNPSTST</sequence>
<reference evidence="3 4" key="1">
    <citation type="submission" date="2019-03" db="EMBL/GenBank/DDBJ databases">
        <title>Paraburkholderia sp. isolated from native Mimosa gymnas in Guartela State Park, Brazil.</title>
        <authorList>
            <person name="Paulitsch F."/>
            <person name="Hungria M."/>
            <person name="Delamuta J.R.M."/>
            <person name="Ribeiro R.A."/>
            <person name="Dall'Agnol R."/>
            <person name="Silva J.S.B."/>
        </authorList>
    </citation>
    <scope>NUCLEOTIDE SEQUENCE [LARGE SCALE GENOMIC DNA]</scope>
    <source>
        <strain evidence="3 4">CNPSo 3008</strain>
    </source>
</reference>
<dbReference type="AlphaFoldDB" id="A0A4R5LGE4"/>
<dbReference type="PANTHER" id="PTHR30531">
    <property type="entry name" value="FLAGELLAR BIOSYNTHETIC PROTEIN FLHB"/>
    <property type="match status" value="1"/>
</dbReference>
<protein>
    <recommendedName>
        <fullName evidence="5">Flagellar biosynthesis protein FlhB</fullName>
    </recommendedName>
</protein>
<evidence type="ECO:0000313" key="4">
    <source>
        <dbReference type="Proteomes" id="UP000295606"/>
    </source>
</evidence>
<feature type="compositionally biased region" description="Low complexity" evidence="2">
    <location>
        <begin position="94"/>
        <end position="113"/>
    </location>
</feature>
<dbReference type="Gene3D" id="3.40.1690.10">
    <property type="entry name" value="secretion proteins EscU"/>
    <property type="match status" value="1"/>
</dbReference>
<dbReference type="OrthoDB" id="5244399at2"/>
<dbReference type="RefSeq" id="WP_133183419.1">
    <property type="nucleotide sequence ID" value="NZ_SMOD01000009.1"/>
</dbReference>
<gene>
    <name evidence="3" type="ORF">E1N52_14355</name>
</gene>
<organism evidence="3 4">
    <name type="scientific">Paraburkholderia guartelaensis</name>
    <dbReference type="NCBI Taxonomy" id="2546446"/>
    <lineage>
        <taxon>Bacteria</taxon>
        <taxon>Pseudomonadati</taxon>
        <taxon>Pseudomonadota</taxon>
        <taxon>Betaproteobacteria</taxon>
        <taxon>Burkholderiales</taxon>
        <taxon>Burkholderiaceae</taxon>
        <taxon>Paraburkholderia</taxon>
    </lineage>
</organism>
<name>A0A4R5LGE4_9BURK</name>
<dbReference type="InterPro" id="IPR029025">
    <property type="entry name" value="T3SS_substrate_exporter_C"/>
</dbReference>
<evidence type="ECO:0000256" key="2">
    <source>
        <dbReference type="SAM" id="MobiDB-lite"/>
    </source>
</evidence>
<dbReference type="GO" id="GO:0005886">
    <property type="term" value="C:plasma membrane"/>
    <property type="evidence" value="ECO:0007669"/>
    <property type="project" value="TreeGrafter"/>
</dbReference>